<proteinExistence type="predicted"/>
<gene>
    <name evidence="1" type="ORF">DKG77_01965</name>
</gene>
<dbReference type="Proteomes" id="UP000245762">
    <property type="component" value="Unassembled WGS sequence"/>
</dbReference>
<comment type="caution">
    <text evidence="1">The sequence shown here is derived from an EMBL/GenBank/DDBJ whole genome shotgun (WGS) entry which is preliminary data.</text>
</comment>
<accession>A0A316KZI7</accession>
<name>A0A316KZI7_9FLAO</name>
<reference evidence="1 2" key="1">
    <citation type="submission" date="2018-05" db="EMBL/GenBank/DDBJ databases">
        <title>Complete genome sequence of Flagellimonas aquimarina ECD12 isolated from seaweed Ecklonia cava.</title>
        <authorList>
            <person name="Choi S."/>
            <person name="Seong C."/>
        </authorList>
    </citation>
    <scope>NUCLEOTIDE SEQUENCE [LARGE SCALE GENOMIC DNA]</scope>
    <source>
        <strain evidence="1 2">ECD12</strain>
    </source>
</reference>
<dbReference type="EMBL" id="QGEG01000001">
    <property type="protein sequence ID" value="PWL39622.1"/>
    <property type="molecule type" value="Genomic_DNA"/>
</dbReference>
<evidence type="ECO:0000313" key="2">
    <source>
        <dbReference type="Proteomes" id="UP000245762"/>
    </source>
</evidence>
<dbReference type="AlphaFoldDB" id="A0A316KZI7"/>
<organism evidence="1 2">
    <name type="scientific">Flagellimonas aquimarina</name>
    <dbReference type="NCBI Taxonomy" id="2201895"/>
    <lineage>
        <taxon>Bacteria</taxon>
        <taxon>Pseudomonadati</taxon>
        <taxon>Bacteroidota</taxon>
        <taxon>Flavobacteriia</taxon>
        <taxon>Flavobacteriales</taxon>
        <taxon>Flavobacteriaceae</taxon>
        <taxon>Flagellimonas</taxon>
    </lineage>
</organism>
<sequence length="147" mass="17054">MNKLKLILFLFLICCKTNVEKTEIREPVYQDCFSKEERSGAISSILKHQKFQFFLHPEVKGRLPIKLLKSDFISADMDLTINGKRVILKSNIDEESSTVNIRIDSLDCDLKKFNFYLYYPIEGAVITGTSQLIDEKWIIKIIRSGEM</sequence>
<evidence type="ECO:0000313" key="1">
    <source>
        <dbReference type="EMBL" id="PWL39622.1"/>
    </source>
</evidence>
<protein>
    <submittedName>
        <fullName evidence="1">Uncharacterized protein</fullName>
    </submittedName>
</protein>
<keyword evidence="2" id="KW-1185">Reference proteome</keyword>